<keyword evidence="6" id="KW-0240">DNA-directed RNA polymerase</keyword>
<dbReference type="InterPro" id="IPR014327">
    <property type="entry name" value="RNA_pol_sigma70_bacteroid"/>
</dbReference>
<keyword evidence="2" id="KW-0805">Transcription regulation</keyword>
<dbReference type="PANTHER" id="PTHR43133:SF46">
    <property type="entry name" value="RNA POLYMERASE SIGMA-70 FACTOR ECF SUBFAMILY"/>
    <property type="match status" value="1"/>
</dbReference>
<dbReference type="InterPro" id="IPR013324">
    <property type="entry name" value="RNA_pol_sigma_r3/r4-like"/>
</dbReference>
<dbReference type="AlphaFoldDB" id="A0AA37I402"/>
<keyword evidence="4" id="KW-0804">Transcription</keyword>
<dbReference type="InterPro" id="IPR014284">
    <property type="entry name" value="RNA_pol_sigma-70_dom"/>
</dbReference>
<evidence type="ECO:0000313" key="6">
    <source>
        <dbReference type="EMBL" id="GJG28605.1"/>
    </source>
</evidence>
<dbReference type="RefSeq" id="WP_074803014.1">
    <property type="nucleotide sequence ID" value="NZ_BPTR01000001.1"/>
</dbReference>
<dbReference type="NCBIfam" id="TIGR02985">
    <property type="entry name" value="Sig70_bacteroi1"/>
    <property type="match status" value="1"/>
</dbReference>
<evidence type="ECO:0000256" key="2">
    <source>
        <dbReference type="ARBA" id="ARBA00023015"/>
    </source>
</evidence>
<name>A0AA37I402_SEGBR</name>
<evidence type="ECO:0000256" key="1">
    <source>
        <dbReference type="ARBA" id="ARBA00010641"/>
    </source>
</evidence>
<dbReference type="InterPro" id="IPR039425">
    <property type="entry name" value="RNA_pol_sigma-70-like"/>
</dbReference>
<dbReference type="Gene3D" id="1.10.10.10">
    <property type="entry name" value="Winged helix-like DNA-binding domain superfamily/Winged helix DNA-binding domain"/>
    <property type="match status" value="1"/>
</dbReference>
<dbReference type="InterPro" id="IPR036388">
    <property type="entry name" value="WH-like_DNA-bd_sf"/>
</dbReference>
<dbReference type="InterPro" id="IPR013325">
    <property type="entry name" value="RNA_pol_sigma_r2"/>
</dbReference>
<dbReference type="PANTHER" id="PTHR43133">
    <property type="entry name" value="RNA POLYMERASE ECF-TYPE SIGMA FACTO"/>
    <property type="match status" value="1"/>
</dbReference>
<dbReference type="GeneID" id="72478873"/>
<dbReference type="SUPFAM" id="SSF88659">
    <property type="entry name" value="Sigma3 and sigma4 domains of RNA polymerase sigma factors"/>
    <property type="match status" value="1"/>
</dbReference>
<dbReference type="Gene3D" id="1.10.1740.10">
    <property type="match status" value="1"/>
</dbReference>
<dbReference type="GO" id="GO:0003677">
    <property type="term" value="F:DNA binding"/>
    <property type="evidence" value="ECO:0007669"/>
    <property type="project" value="InterPro"/>
</dbReference>
<proteinExistence type="inferred from homology"/>
<evidence type="ECO:0000259" key="5">
    <source>
        <dbReference type="SMART" id="SM00421"/>
    </source>
</evidence>
<reference evidence="6" key="1">
    <citation type="submission" date="2021-08" db="EMBL/GenBank/DDBJ databases">
        <title>Prevotella lacticifex sp. nov., isolated from rumen of cow.</title>
        <authorList>
            <person name="Shinkai T."/>
            <person name="Ikeyama N."/>
            <person name="Kumagai M."/>
            <person name="Ohmori H."/>
            <person name="Sakamoto M."/>
            <person name="Ohkuma M."/>
            <person name="Mitsumori M."/>
        </authorList>
    </citation>
    <scope>NUCLEOTIDE SEQUENCE</scope>
    <source>
        <strain evidence="6">DSM 11371</strain>
    </source>
</reference>
<dbReference type="GO" id="GO:0006352">
    <property type="term" value="P:DNA-templated transcription initiation"/>
    <property type="evidence" value="ECO:0007669"/>
    <property type="project" value="InterPro"/>
</dbReference>
<dbReference type="InterPro" id="IPR000792">
    <property type="entry name" value="Tscrpt_reg_LuxR_C"/>
</dbReference>
<evidence type="ECO:0000313" key="7">
    <source>
        <dbReference type="Proteomes" id="UP000887043"/>
    </source>
</evidence>
<feature type="domain" description="HTH luxR-type" evidence="5">
    <location>
        <begin position="131"/>
        <end position="188"/>
    </location>
</feature>
<dbReference type="GO" id="GO:0000428">
    <property type="term" value="C:DNA-directed RNA polymerase complex"/>
    <property type="evidence" value="ECO:0007669"/>
    <property type="project" value="UniProtKB-KW"/>
</dbReference>
<evidence type="ECO:0000256" key="3">
    <source>
        <dbReference type="ARBA" id="ARBA00023082"/>
    </source>
</evidence>
<sequence>MQEGNYIKPLSLDVIHRWDNAALTMLYRHFYKAMVAYAMQMVGGRNIAEDIVQETFYGSWKNKNTFKTIGMLKAYLFNAVRNESITYLRRQQVTQKHAIHVEQIYREMQTDDNGDLVQHKEELYRQLFMALDEMPEKHREVFLHIMEGKKNHEIAEAMQISVNTVKKIRLRGIEKMRKSLSPEAAALMMIIFA</sequence>
<dbReference type="NCBIfam" id="TIGR02937">
    <property type="entry name" value="sigma70-ECF"/>
    <property type="match status" value="1"/>
</dbReference>
<organism evidence="6 7">
    <name type="scientific">Segatella bryantii</name>
    <name type="common">Prevotella bryantii</name>
    <dbReference type="NCBI Taxonomy" id="77095"/>
    <lineage>
        <taxon>Bacteria</taxon>
        <taxon>Pseudomonadati</taxon>
        <taxon>Bacteroidota</taxon>
        <taxon>Bacteroidia</taxon>
        <taxon>Bacteroidales</taxon>
        <taxon>Prevotellaceae</taxon>
        <taxon>Segatella</taxon>
    </lineage>
</organism>
<dbReference type="SUPFAM" id="SSF88946">
    <property type="entry name" value="Sigma2 domain of RNA polymerase sigma factors"/>
    <property type="match status" value="1"/>
</dbReference>
<dbReference type="Pfam" id="PF08281">
    <property type="entry name" value="Sigma70_r4_2"/>
    <property type="match status" value="1"/>
</dbReference>
<evidence type="ECO:0000256" key="4">
    <source>
        <dbReference type="ARBA" id="ARBA00023163"/>
    </source>
</evidence>
<dbReference type="InterPro" id="IPR013249">
    <property type="entry name" value="RNA_pol_sigma70_r4_t2"/>
</dbReference>
<dbReference type="GO" id="GO:0016987">
    <property type="term" value="F:sigma factor activity"/>
    <property type="evidence" value="ECO:0007669"/>
    <property type="project" value="UniProtKB-KW"/>
</dbReference>
<comment type="caution">
    <text evidence="6">The sequence shown here is derived from an EMBL/GenBank/DDBJ whole genome shotgun (WGS) entry which is preliminary data.</text>
</comment>
<dbReference type="InterPro" id="IPR007627">
    <property type="entry name" value="RNA_pol_sigma70_r2"/>
</dbReference>
<dbReference type="Proteomes" id="UP000887043">
    <property type="component" value="Unassembled WGS sequence"/>
</dbReference>
<dbReference type="Pfam" id="PF04542">
    <property type="entry name" value="Sigma70_r2"/>
    <property type="match status" value="1"/>
</dbReference>
<comment type="similarity">
    <text evidence="1">Belongs to the sigma-70 factor family. ECF subfamily.</text>
</comment>
<dbReference type="EMBL" id="BPTR01000001">
    <property type="protein sequence ID" value="GJG28605.1"/>
    <property type="molecule type" value="Genomic_DNA"/>
</dbReference>
<dbReference type="SMART" id="SM00421">
    <property type="entry name" value="HTH_LUXR"/>
    <property type="match status" value="1"/>
</dbReference>
<keyword evidence="3" id="KW-0731">Sigma factor</keyword>
<accession>A0AA37I402</accession>
<gene>
    <name evidence="6" type="ORF">PRRU23_23050</name>
</gene>
<protein>
    <submittedName>
        <fullName evidence="6">DNA-directed RNA polymerase sigma-70 factor</fullName>
    </submittedName>
</protein>